<evidence type="ECO:0008006" key="4">
    <source>
        <dbReference type="Google" id="ProtNLM"/>
    </source>
</evidence>
<dbReference type="EMBL" id="SHKI01000006">
    <property type="protein sequence ID" value="RZT62930.1"/>
    <property type="molecule type" value="Genomic_DNA"/>
</dbReference>
<proteinExistence type="predicted"/>
<evidence type="ECO:0000313" key="3">
    <source>
        <dbReference type="Proteomes" id="UP000291832"/>
    </source>
</evidence>
<keyword evidence="3" id="KW-1185">Reference proteome</keyword>
<gene>
    <name evidence="2" type="ORF">EV139_2639</name>
</gene>
<dbReference type="RefSeq" id="WP_130454791.1">
    <property type="nucleotide sequence ID" value="NZ_QYAG01000002.1"/>
</dbReference>
<feature type="chain" id="PRO_5021016983" description="DUF5776 domain-containing protein" evidence="1">
    <location>
        <begin position="30"/>
        <end position="258"/>
    </location>
</feature>
<evidence type="ECO:0000256" key="1">
    <source>
        <dbReference type="SAM" id="SignalP"/>
    </source>
</evidence>
<organism evidence="2 3">
    <name type="scientific">Leucobacter luti</name>
    <dbReference type="NCBI Taxonomy" id="340320"/>
    <lineage>
        <taxon>Bacteria</taxon>
        <taxon>Bacillati</taxon>
        <taxon>Actinomycetota</taxon>
        <taxon>Actinomycetes</taxon>
        <taxon>Micrococcales</taxon>
        <taxon>Microbacteriaceae</taxon>
        <taxon>Leucobacter</taxon>
    </lineage>
</organism>
<evidence type="ECO:0000313" key="2">
    <source>
        <dbReference type="EMBL" id="RZT62930.1"/>
    </source>
</evidence>
<keyword evidence="1" id="KW-0732">Signal</keyword>
<name>A0A4Q7TSN9_9MICO</name>
<feature type="signal peptide" evidence="1">
    <location>
        <begin position="1"/>
        <end position="29"/>
    </location>
</feature>
<reference evidence="2 3" key="1">
    <citation type="journal article" date="2015" name="Stand. Genomic Sci.">
        <title>Genomic Encyclopedia of Bacterial and Archaeal Type Strains, Phase III: the genomes of soil and plant-associated and newly described type strains.</title>
        <authorList>
            <person name="Whitman W.B."/>
            <person name="Woyke T."/>
            <person name="Klenk H.P."/>
            <person name="Zhou Y."/>
            <person name="Lilburn T.G."/>
            <person name="Beck B.J."/>
            <person name="De Vos P."/>
            <person name="Vandamme P."/>
            <person name="Eisen J.A."/>
            <person name="Garrity G."/>
            <person name="Hugenholtz P."/>
            <person name="Kyrpides N.C."/>
        </authorList>
    </citation>
    <scope>NUCLEOTIDE SEQUENCE [LARGE SCALE GENOMIC DNA]</scope>
    <source>
        <strain evidence="2 3">RF6</strain>
    </source>
</reference>
<dbReference type="AlphaFoldDB" id="A0A4Q7TSN9"/>
<comment type="caution">
    <text evidence="2">The sequence shown here is derived from an EMBL/GenBank/DDBJ whole genome shotgun (WGS) entry which is preliminary data.</text>
</comment>
<dbReference type="Proteomes" id="UP000291832">
    <property type="component" value="Unassembled WGS sequence"/>
</dbReference>
<accession>A0A4Q7TSN9</accession>
<protein>
    <recommendedName>
        <fullName evidence="4">DUF5776 domain-containing protein</fullName>
    </recommendedName>
</protein>
<sequence length="258" mass="27753">MLTKKLGRGGLALAAAVVLSLGAAVPAQAAAFGTPEVKYPSKAAQPSSGWRDVAGTLKFSGDANASYQTTKADFSSAKVSSDKRNKGIKSANVNRLRVYGEKVYPNKTSKVTYTVFSSTSPGRYKFTLPVTERKYSPNKVTTRYSALKYVTVTANTKNSKRNTSYSGYSRPNGGFKMSVTAPDYQSGAQVSVYYKAQGKSSFKKVATNRLAASGYYARKTFNVSYKHKLRPGGQVKVKVGSVTYAPGYTTGASKIVKR</sequence>